<accession>A0AAN8UPP8</accession>
<gene>
    <name evidence="3" type="ORF">RJ641_014596</name>
</gene>
<name>A0AAN8UPP8_9MAGN</name>
<dbReference type="PANTHER" id="PTHR37206:SF4">
    <property type="entry name" value="TRANSMEMBRANE PROTEIN"/>
    <property type="match status" value="1"/>
</dbReference>
<evidence type="ECO:0000256" key="2">
    <source>
        <dbReference type="SAM" id="Phobius"/>
    </source>
</evidence>
<keyword evidence="2" id="KW-0472">Membrane</keyword>
<evidence type="ECO:0000313" key="4">
    <source>
        <dbReference type="Proteomes" id="UP001370490"/>
    </source>
</evidence>
<feature type="transmembrane region" description="Helical" evidence="2">
    <location>
        <begin position="128"/>
        <end position="146"/>
    </location>
</feature>
<proteinExistence type="predicted"/>
<comment type="caution">
    <text evidence="3">The sequence shown here is derived from an EMBL/GenBank/DDBJ whole genome shotgun (WGS) entry which is preliminary data.</text>
</comment>
<keyword evidence="4" id="KW-1185">Reference proteome</keyword>
<feature type="region of interest" description="Disordered" evidence="1">
    <location>
        <begin position="55"/>
        <end position="76"/>
    </location>
</feature>
<dbReference type="Proteomes" id="UP001370490">
    <property type="component" value="Unassembled WGS sequence"/>
</dbReference>
<sequence length="198" mass="22656">MVAGEDENQTDRENLPNSTIYFSSSSTSSLTPSLFSHSNDDLLIFPPINHENLHISSPSTQNDQAPQPESTPTMMTSHVSLDERLRSLDGVRRWFRSGLEILGSKILNFVLQFQSWASNKRAFCSFDTVAGFASAVLVMMVCSVLRQRWRLRRVRRQSEDRLVRLIEEKDEKIIELLHQITRINQALLDRQRVVPGNS</sequence>
<evidence type="ECO:0008006" key="5">
    <source>
        <dbReference type="Google" id="ProtNLM"/>
    </source>
</evidence>
<evidence type="ECO:0000256" key="1">
    <source>
        <dbReference type="SAM" id="MobiDB-lite"/>
    </source>
</evidence>
<evidence type="ECO:0000313" key="3">
    <source>
        <dbReference type="EMBL" id="KAK6920918.1"/>
    </source>
</evidence>
<protein>
    <recommendedName>
        <fullName evidence="5">Transmembrane protein</fullName>
    </recommendedName>
</protein>
<organism evidence="3 4">
    <name type="scientific">Dillenia turbinata</name>
    <dbReference type="NCBI Taxonomy" id="194707"/>
    <lineage>
        <taxon>Eukaryota</taxon>
        <taxon>Viridiplantae</taxon>
        <taxon>Streptophyta</taxon>
        <taxon>Embryophyta</taxon>
        <taxon>Tracheophyta</taxon>
        <taxon>Spermatophyta</taxon>
        <taxon>Magnoliopsida</taxon>
        <taxon>eudicotyledons</taxon>
        <taxon>Gunneridae</taxon>
        <taxon>Pentapetalae</taxon>
        <taxon>Dilleniales</taxon>
        <taxon>Dilleniaceae</taxon>
        <taxon>Dillenia</taxon>
    </lineage>
</organism>
<dbReference type="PANTHER" id="PTHR37206">
    <property type="entry name" value="TRANSMEMBRANE PROTEIN"/>
    <property type="match status" value="1"/>
</dbReference>
<keyword evidence="2" id="KW-0812">Transmembrane</keyword>
<reference evidence="3 4" key="1">
    <citation type="submission" date="2023-12" db="EMBL/GenBank/DDBJ databases">
        <title>A high-quality genome assembly for Dillenia turbinata (Dilleniales).</title>
        <authorList>
            <person name="Chanderbali A."/>
        </authorList>
    </citation>
    <scope>NUCLEOTIDE SEQUENCE [LARGE SCALE GENOMIC DNA]</scope>
    <source>
        <strain evidence="3">LSX21</strain>
        <tissue evidence="3">Leaf</tissue>
    </source>
</reference>
<dbReference type="AlphaFoldDB" id="A0AAN8UPP8"/>
<dbReference type="EMBL" id="JBAMMX010000020">
    <property type="protein sequence ID" value="KAK6920918.1"/>
    <property type="molecule type" value="Genomic_DNA"/>
</dbReference>
<keyword evidence="2" id="KW-1133">Transmembrane helix</keyword>